<organism evidence="1 2">
    <name type="scientific">Paramagnetospirillum kuznetsovii</name>
    <dbReference type="NCBI Taxonomy" id="2053833"/>
    <lineage>
        <taxon>Bacteria</taxon>
        <taxon>Pseudomonadati</taxon>
        <taxon>Pseudomonadota</taxon>
        <taxon>Alphaproteobacteria</taxon>
        <taxon>Rhodospirillales</taxon>
        <taxon>Magnetospirillaceae</taxon>
        <taxon>Paramagnetospirillum</taxon>
    </lineage>
</organism>
<sequence>MSDHAFLAAMLRFVADKTEAAAMDDPRTAAMMAGLRKAADEAETGSGLRVADQSLELTARAFAGFAGFLQKQILPEVVAHGNAVGEAQIRWSIDTAMAAVSTLLARAALPERGDVTIDLPPPP</sequence>
<dbReference type="AlphaFoldDB" id="A0A364NYD5"/>
<protein>
    <submittedName>
        <fullName evidence="1">Uncharacterized protein</fullName>
    </submittedName>
</protein>
<evidence type="ECO:0000313" key="2">
    <source>
        <dbReference type="Proteomes" id="UP000251075"/>
    </source>
</evidence>
<gene>
    <name evidence="1" type="ORF">CU669_10470</name>
</gene>
<reference evidence="1 2" key="1">
    <citation type="submission" date="2017-11" db="EMBL/GenBank/DDBJ databases">
        <title>Draft genome sequence of magnetotactic bacterium Magnetospirillum kuznetsovii LBB-42.</title>
        <authorList>
            <person name="Grouzdev D.S."/>
            <person name="Rysina M.S."/>
            <person name="Baslerov R.V."/>
            <person name="Koziaeva V."/>
        </authorList>
    </citation>
    <scope>NUCLEOTIDE SEQUENCE [LARGE SCALE GENOMIC DNA]</scope>
    <source>
        <strain evidence="1 2">LBB-42</strain>
    </source>
</reference>
<evidence type="ECO:0000313" key="1">
    <source>
        <dbReference type="EMBL" id="RAU22094.1"/>
    </source>
</evidence>
<dbReference type="Proteomes" id="UP000251075">
    <property type="component" value="Unassembled WGS sequence"/>
</dbReference>
<accession>A0A364NYD5</accession>
<proteinExistence type="predicted"/>
<comment type="caution">
    <text evidence="1">The sequence shown here is derived from an EMBL/GenBank/DDBJ whole genome shotgun (WGS) entry which is preliminary data.</text>
</comment>
<dbReference type="RefSeq" id="WP_112144373.1">
    <property type="nucleotide sequence ID" value="NZ_PGTO01000006.1"/>
</dbReference>
<dbReference type="EMBL" id="PGTO01000006">
    <property type="protein sequence ID" value="RAU22094.1"/>
    <property type="molecule type" value="Genomic_DNA"/>
</dbReference>
<keyword evidence="2" id="KW-1185">Reference proteome</keyword>
<name>A0A364NYD5_9PROT</name>
<dbReference type="OrthoDB" id="8446164at2"/>